<dbReference type="Proteomes" id="UP000242525">
    <property type="component" value="Unassembled WGS sequence"/>
</dbReference>
<accession>A0A0J9X3T0</accession>
<dbReference type="Gene3D" id="3.40.50.1820">
    <property type="entry name" value="alpha/beta hydrolase"/>
    <property type="match status" value="1"/>
</dbReference>
<dbReference type="SUPFAM" id="SSF53474">
    <property type="entry name" value="alpha/beta-Hydrolases"/>
    <property type="match status" value="1"/>
</dbReference>
<dbReference type="EMBL" id="CCBN010000001">
    <property type="protein sequence ID" value="CDO51392.1"/>
    <property type="molecule type" value="Genomic_DNA"/>
</dbReference>
<dbReference type="OrthoDB" id="94039at2759"/>
<evidence type="ECO:0000313" key="1">
    <source>
        <dbReference type="EMBL" id="CDO51392.1"/>
    </source>
</evidence>
<proteinExistence type="predicted"/>
<gene>
    <name evidence="1" type="ORF">BN980_GECA01s05488g</name>
</gene>
<reference evidence="1" key="1">
    <citation type="submission" date="2014-03" db="EMBL/GenBank/DDBJ databases">
        <authorList>
            <person name="Casaregola S."/>
        </authorList>
    </citation>
    <scope>NUCLEOTIDE SEQUENCE [LARGE SCALE GENOMIC DNA]</scope>
    <source>
        <strain evidence="1">CLIB 918</strain>
    </source>
</reference>
<evidence type="ECO:0000313" key="2">
    <source>
        <dbReference type="Proteomes" id="UP000242525"/>
    </source>
</evidence>
<protein>
    <submittedName>
        <fullName evidence="1">Similar to Saccharomyces cerevisiae YOR084W LPX1 Oleic acid-inducible, peroxisomal matrix localized lipase</fullName>
    </submittedName>
</protein>
<comment type="caution">
    <text evidence="1">The sequence shown here is derived from an EMBL/GenBank/DDBJ whole genome shotgun (WGS) entry which is preliminary data.</text>
</comment>
<keyword evidence="2" id="KW-1185">Reference proteome</keyword>
<name>A0A0J9X3T0_GEOCN</name>
<sequence length="392" mass="44684">MSEPSEIFTAEEFVIPATSPRATRMSTVRPTDRLEIVTNIYTCKLPETVQQKQISVFFSHANGFVKELYEPLFDDLYHNLYDNHGIQIKYIVSFDVVNQGKSFARNEHKIGNDVIWKDFWNDVVSAHYFLQLQNHPLVRLPLFGMGHSFGGNIIFGTASIIPRMFVGVISIDGVIFPEVSGKDFILPVLAYKRRDHWPSREKARASLLRSPMIQKFDPRVQSRYFEHAFRELPTLQYPESTSGVTLATPAAQELITFSPLPMDLPPNVEEFAQTGSVDCHNAFPAIKVPKLMIMADIGTEFKDSYVEQAKYDKSLTLVFTERSHLIPLEKPAYIAGIIAPNVAEMLRAWRLQEQRDFETPRPTGIHPLYKPYYGPLVKKLRARSVGDGSYKL</sequence>
<dbReference type="AlphaFoldDB" id="A0A0J9X3T0"/>
<dbReference type="STRING" id="1173061.A0A0J9X3T0"/>
<organism evidence="1 2">
    <name type="scientific">Geotrichum candidum</name>
    <name type="common">Oospora lactis</name>
    <name type="synonym">Dipodascus geotrichum</name>
    <dbReference type="NCBI Taxonomy" id="1173061"/>
    <lineage>
        <taxon>Eukaryota</taxon>
        <taxon>Fungi</taxon>
        <taxon>Dikarya</taxon>
        <taxon>Ascomycota</taxon>
        <taxon>Saccharomycotina</taxon>
        <taxon>Dipodascomycetes</taxon>
        <taxon>Dipodascales</taxon>
        <taxon>Dipodascaceae</taxon>
        <taxon>Geotrichum</taxon>
    </lineage>
</organism>
<dbReference type="InterPro" id="IPR029058">
    <property type="entry name" value="AB_hydrolase_fold"/>
</dbReference>